<evidence type="ECO:0000256" key="1">
    <source>
        <dbReference type="ARBA" id="ARBA00034736"/>
    </source>
</evidence>
<reference evidence="2 3" key="1">
    <citation type="submission" date="2024-02" db="EMBL/GenBank/DDBJ databases">
        <authorList>
            <person name="Daric V."/>
            <person name="Darras S."/>
        </authorList>
    </citation>
    <scope>NUCLEOTIDE SEQUENCE [LARGE SCALE GENOMIC DNA]</scope>
</reference>
<evidence type="ECO:0008006" key="4">
    <source>
        <dbReference type="Google" id="ProtNLM"/>
    </source>
</evidence>
<dbReference type="Proteomes" id="UP001642483">
    <property type="component" value="Unassembled WGS sequence"/>
</dbReference>
<evidence type="ECO:0000313" key="2">
    <source>
        <dbReference type="EMBL" id="CAK8675645.1"/>
    </source>
</evidence>
<keyword evidence="3" id="KW-1185">Reference proteome</keyword>
<dbReference type="Gene3D" id="1.25.10.10">
    <property type="entry name" value="Leucine-rich Repeat Variant"/>
    <property type="match status" value="1"/>
</dbReference>
<dbReference type="EMBL" id="CAWYQH010000024">
    <property type="protein sequence ID" value="CAK8675645.1"/>
    <property type="molecule type" value="Genomic_DNA"/>
</dbReference>
<proteinExistence type="inferred from homology"/>
<organism evidence="2 3">
    <name type="scientific">Clavelina lepadiformis</name>
    <name type="common">Light-bulb sea squirt</name>
    <name type="synonym">Ascidia lepadiformis</name>
    <dbReference type="NCBI Taxonomy" id="159417"/>
    <lineage>
        <taxon>Eukaryota</taxon>
        <taxon>Metazoa</taxon>
        <taxon>Chordata</taxon>
        <taxon>Tunicata</taxon>
        <taxon>Ascidiacea</taxon>
        <taxon>Aplousobranchia</taxon>
        <taxon>Clavelinidae</taxon>
        <taxon>Clavelina</taxon>
    </lineage>
</organism>
<dbReference type="Pfam" id="PF10521">
    <property type="entry name" value="Tti2"/>
    <property type="match status" value="1"/>
</dbReference>
<dbReference type="InterPro" id="IPR018870">
    <property type="entry name" value="Tti2"/>
</dbReference>
<protein>
    <recommendedName>
        <fullName evidence="4">TELO2-interacting protein 2</fullName>
    </recommendedName>
</protein>
<accession>A0ABP0FB01</accession>
<dbReference type="SUPFAM" id="SSF48371">
    <property type="entry name" value="ARM repeat"/>
    <property type="match status" value="1"/>
</dbReference>
<dbReference type="PANTHER" id="PTHR14873">
    <property type="entry name" value="OS06G0694100 PROTEIN"/>
    <property type="match status" value="1"/>
</dbReference>
<evidence type="ECO:0000313" key="3">
    <source>
        <dbReference type="Proteomes" id="UP001642483"/>
    </source>
</evidence>
<dbReference type="InterPro" id="IPR011989">
    <property type="entry name" value="ARM-like"/>
</dbReference>
<name>A0ABP0FB01_CLALP</name>
<sequence length="489" mass="55665">MIAKRLEEICTKLSRASLSKIDEENEILSFCDEVLNDKIVASPVIDNHDDLILFVDHVGNLLTKSLYLVELEPLTIGDAESGEYTFARLPLIHYRLEKLCAMTSKVLSGLPESSKSYTSLVLKKCGSTIAKTYYIYGDEKVKWSTKKCSESVQKLLHSFLCIADYKSLKECLNDIPVSCSLHQQLLKQFLPYMTRERWQLYPAICHAFKKFLLCIDGDALCEILPMILPTILLFTDDYQPFNALNGLNLLHLVLSNVPAAEIRMCGWAEVIHDAISKKLYMREPEIVDHTLLCLLLSLKVLERNPAKPDQCHKITQYDKIFQTIISCINTCTDPKLQRVFWKHMSSYSNVLGITVAKHFRDLIPAIEYQLDTQDEKLLVLIFQTIQTLVQVAWMRMGRHSPPLLKQLIKSMIRLNNTKQNTRSCLQELSETIVLLSTCDNGVCLETLSQLKASPELEKHYTLITDLLDAASVSQKANFKANKCTANIEK</sequence>
<gene>
    <name evidence="2" type="ORF">CVLEPA_LOCUS5198</name>
</gene>
<comment type="caution">
    <text evidence="2">The sequence shown here is derived from an EMBL/GenBank/DDBJ whole genome shotgun (WGS) entry which is preliminary data.</text>
</comment>
<dbReference type="InterPro" id="IPR016024">
    <property type="entry name" value="ARM-type_fold"/>
</dbReference>
<dbReference type="PANTHER" id="PTHR14873:SF1">
    <property type="entry name" value="OS06G0694100 PROTEIN"/>
    <property type="match status" value="1"/>
</dbReference>
<comment type="similarity">
    <text evidence="1">Belongs to the TTI2 family.</text>
</comment>